<dbReference type="SUPFAM" id="SSF53597">
    <property type="entry name" value="Dihydrofolate reductase-like"/>
    <property type="match status" value="1"/>
</dbReference>
<dbReference type="InterPro" id="IPR024072">
    <property type="entry name" value="DHFR-like_dom_sf"/>
</dbReference>
<dbReference type="PANTHER" id="PTHR38011:SF11">
    <property type="entry name" value="2,5-DIAMINO-6-RIBOSYLAMINO-4(3H)-PYRIMIDINONE 5'-PHOSPHATE REDUCTASE"/>
    <property type="match status" value="1"/>
</dbReference>
<keyword evidence="3" id="KW-1185">Reference proteome</keyword>
<organism evidence="2 3">
    <name type="scientific">Halobacillus mangrovi</name>
    <dbReference type="NCBI Taxonomy" id="402384"/>
    <lineage>
        <taxon>Bacteria</taxon>
        <taxon>Bacillati</taxon>
        <taxon>Bacillota</taxon>
        <taxon>Bacilli</taxon>
        <taxon>Bacillales</taxon>
        <taxon>Bacillaceae</taxon>
        <taxon>Halobacillus</taxon>
    </lineage>
</organism>
<protein>
    <recommendedName>
        <fullName evidence="1">Bacterial bifunctional deaminase-reductase C-terminal domain-containing protein</fullName>
    </recommendedName>
</protein>
<proteinExistence type="predicted"/>
<dbReference type="RefSeq" id="WP_085030617.1">
    <property type="nucleotide sequence ID" value="NZ_CP020772.1"/>
</dbReference>
<dbReference type="Pfam" id="PF01872">
    <property type="entry name" value="RibD_C"/>
    <property type="match status" value="1"/>
</dbReference>
<sequence>MGKVVLYIAQSLDGYIARENGDIDWLWDDRDYGYDDFINTIDTVILGRKTYEQLFELTDEFPYHSKDVYVVSETMEGHDDYATFVQPEQITPLINVLRTDQNKNIWIVGGSMLIEDFIRMGLIDEYHIAIQPVLIGSGIRLFKSNEHQEELDFIDYHRFDDGMLMLTYRRKEKERKN</sequence>
<dbReference type="InterPro" id="IPR002734">
    <property type="entry name" value="RibDG_C"/>
</dbReference>
<dbReference type="GO" id="GO:0008703">
    <property type="term" value="F:5-amino-6-(5-phosphoribosylamino)uracil reductase activity"/>
    <property type="evidence" value="ECO:0007669"/>
    <property type="project" value="InterPro"/>
</dbReference>
<dbReference type="GO" id="GO:0009231">
    <property type="term" value="P:riboflavin biosynthetic process"/>
    <property type="evidence" value="ECO:0007669"/>
    <property type="project" value="InterPro"/>
</dbReference>
<dbReference type="Gene3D" id="3.40.430.10">
    <property type="entry name" value="Dihydrofolate Reductase, subunit A"/>
    <property type="match status" value="1"/>
</dbReference>
<evidence type="ECO:0000313" key="2">
    <source>
        <dbReference type="EMBL" id="ARI78158.1"/>
    </source>
</evidence>
<dbReference type="KEGG" id="hmn:HM131_15440"/>
<dbReference type="OrthoDB" id="195113at2"/>
<evidence type="ECO:0000259" key="1">
    <source>
        <dbReference type="Pfam" id="PF01872"/>
    </source>
</evidence>
<name>A0A1W5ZXV5_9BACI</name>
<reference evidence="2 3" key="1">
    <citation type="submission" date="2017-04" db="EMBL/GenBank/DDBJ databases">
        <title>The whole genome sequencing and assembly of Halobacillus mangrovi strain.</title>
        <authorList>
            <person name="Lee S.-J."/>
            <person name="Park M.-K."/>
            <person name="Kim J.-Y."/>
            <person name="Lee Y.-J."/>
            <person name="Yi H."/>
            <person name="Bahn Y.-S."/>
            <person name="Kim J.F."/>
            <person name="Lee D.-W."/>
        </authorList>
    </citation>
    <scope>NUCLEOTIDE SEQUENCE [LARGE SCALE GENOMIC DNA]</scope>
    <source>
        <strain evidence="2 3">KTB 131</strain>
    </source>
</reference>
<dbReference type="InterPro" id="IPR050765">
    <property type="entry name" value="Riboflavin_Biosynth_HTPR"/>
</dbReference>
<dbReference type="Proteomes" id="UP000192527">
    <property type="component" value="Chromosome"/>
</dbReference>
<dbReference type="AlphaFoldDB" id="A0A1W5ZXV5"/>
<dbReference type="PANTHER" id="PTHR38011">
    <property type="entry name" value="DIHYDROFOLATE REDUCTASE FAMILY PROTEIN (AFU_ORTHOLOGUE AFUA_8G06820)"/>
    <property type="match status" value="1"/>
</dbReference>
<dbReference type="STRING" id="402384.HM131_15440"/>
<accession>A0A1W5ZXV5</accession>
<dbReference type="EMBL" id="CP020772">
    <property type="protein sequence ID" value="ARI78158.1"/>
    <property type="molecule type" value="Genomic_DNA"/>
</dbReference>
<evidence type="ECO:0000313" key="3">
    <source>
        <dbReference type="Proteomes" id="UP000192527"/>
    </source>
</evidence>
<gene>
    <name evidence="2" type="ORF">HM131_15440</name>
</gene>
<feature type="domain" description="Bacterial bifunctional deaminase-reductase C-terminal" evidence="1">
    <location>
        <begin position="3"/>
        <end position="164"/>
    </location>
</feature>